<keyword evidence="4" id="KW-1185">Reference proteome</keyword>
<comment type="caution">
    <text evidence="3">The sequence shown here is derived from an EMBL/GenBank/DDBJ whole genome shotgun (WGS) entry which is preliminary data.</text>
</comment>
<dbReference type="EMBL" id="MU839851">
    <property type="protein sequence ID" value="KAK1749900.1"/>
    <property type="molecule type" value="Genomic_DNA"/>
</dbReference>
<reference evidence="3" key="1">
    <citation type="submission" date="2023-06" db="EMBL/GenBank/DDBJ databases">
        <title>Genome-scale phylogeny and comparative genomics of the fungal order Sordariales.</title>
        <authorList>
            <consortium name="Lawrence Berkeley National Laboratory"/>
            <person name="Hensen N."/>
            <person name="Bonometti L."/>
            <person name="Westerberg I."/>
            <person name="Brannstrom I.O."/>
            <person name="Guillou S."/>
            <person name="Cros-Aarteil S."/>
            <person name="Calhoun S."/>
            <person name="Haridas S."/>
            <person name="Kuo A."/>
            <person name="Mondo S."/>
            <person name="Pangilinan J."/>
            <person name="Riley R."/>
            <person name="Labutti K."/>
            <person name="Andreopoulos B."/>
            <person name="Lipzen A."/>
            <person name="Chen C."/>
            <person name="Yanf M."/>
            <person name="Daum C."/>
            <person name="Ng V."/>
            <person name="Clum A."/>
            <person name="Steindorff A."/>
            <person name="Ohm R."/>
            <person name="Martin F."/>
            <person name="Silar P."/>
            <person name="Natvig D."/>
            <person name="Lalanne C."/>
            <person name="Gautier V."/>
            <person name="Ament-Velasquez S.L."/>
            <person name="Kruys A."/>
            <person name="Hutchinson M.I."/>
            <person name="Powell A.J."/>
            <person name="Barry K."/>
            <person name="Miller A.N."/>
            <person name="Grigoriev I.V."/>
            <person name="Debuchy R."/>
            <person name="Gladieux P."/>
            <person name="Thoren M.H."/>
            <person name="Johannesson H."/>
        </authorList>
    </citation>
    <scope>NUCLEOTIDE SEQUENCE</scope>
    <source>
        <strain evidence="3">PSN4</strain>
    </source>
</reference>
<dbReference type="Proteomes" id="UP001239445">
    <property type="component" value="Unassembled WGS sequence"/>
</dbReference>
<proteinExistence type="predicted"/>
<organism evidence="3 4">
    <name type="scientific">Echria macrotheca</name>
    <dbReference type="NCBI Taxonomy" id="438768"/>
    <lineage>
        <taxon>Eukaryota</taxon>
        <taxon>Fungi</taxon>
        <taxon>Dikarya</taxon>
        <taxon>Ascomycota</taxon>
        <taxon>Pezizomycotina</taxon>
        <taxon>Sordariomycetes</taxon>
        <taxon>Sordariomycetidae</taxon>
        <taxon>Sordariales</taxon>
        <taxon>Schizotheciaceae</taxon>
        <taxon>Echria</taxon>
    </lineage>
</organism>
<feature type="domain" description="HNH nuclease" evidence="2">
    <location>
        <begin position="231"/>
        <end position="313"/>
    </location>
</feature>
<feature type="compositionally biased region" description="Polar residues" evidence="1">
    <location>
        <begin position="405"/>
        <end position="421"/>
    </location>
</feature>
<feature type="region of interest" description="Disordered" evidence="1">
    <location>
        <begin position="386"/>
        <end position="504"/>
    </location>
</feature>
<evidence type="ECO:0000313" key="3">
    <source>
        <dbReference type="EMBL" id="KAK1749900.1"/>
    </source>
</evidence>
<feature type="region of interest" description="Disordered" evidence="1">
    <location>
        <begin position="162"/>
        <end position="195"/>
    </location>
</feature>
<name>A0AAJ0B1D9_9PEZI</name>
<sequence>MAATVTPEMRQMGWNIHFLDSTGQRFAGVYNHGDLTVGDIWRELQLCFVLPPPPPSDSESWEPALLLECTDDTPAGMAGPGPIELGQNSSTLSSLVLRMPAKEEVDSYHYIYHSSPSCIGPAWADHLEAPCVRRVATPSRRSDPRYLPPNRTSTDQRIAVYPTRRRAKAVSPSKRSASGSPVASRSRSPTKEDEDDLFDNLMFPECAISVDEARQEIAKFRQRCMTGGDCCAISGLGRSWCKNPPIGPAIQAAHIVPQIHFHLFPKDRDQTIPDADDNSELRLAWYSTWSISNGILLTSHIHQLFDARLISIHPKTFRIRVFVPYDILTPYHGRTATLDKKNLPNRNALQHHWDMCCIENMAAMARVPIRPLASSQVVLPRAQQQVLDPSPGSGGNDDHGGMGSQTYGDPQKRSSQSTSRLAQGLEGGNMDAQALTPPLSEQDTKSFSEAVGKRTLYTSVGSDGNDEDRSPRYDEGASDLEDAPRGRPVKRRRCTATKLEVDRD</sequence>
<evidence type="ECO:0000313" key="4">
    <source>
        <dbReference type="Proteomes" id="UP001239445"/>
    </source>
</evidence>
<dbReference type="AlphaFoldDB" id="A0AAJ0B1D9"/>
<dbReference type="Pfam" id="PF13391">
    <property type="entry name" value="HNH_2"/>
    <property type="match status" value="1"/>
</dbReference>
<feature type="compositionally biased region" description="Polar residues" evidence="1">
    <location>
        <begin position="173"/>
        <end position="187"/>
    </location>
</feature>
<gene>
    <name evidence="3" type="ORF">QBC47DRAFT_129278</name>
</gene>
<evidence type="ECO:0000259" key="2">
    <source>
        <dbReference type="Pfam" id="PF13391"/>
    </source>
</evidence>
<dbReference type="InterPro" id="IPR003615">
    <property type="entry name" value="HNH_nuc"/>
</dbReference>
<accession>A0AAJ0B1D9</accession>
<evidence type="ECO:0000256" key="1">
    <source>
        <dbReference type="SAM" id="MobiDB-lite"/>
    </source>
</evidence>
<feature type="region of interest" description="Disordered" evidence="1">
    <location>
        <begin position="138"/>
        <end position="157"/>
    </location>
</feature>
<protein>
    <recommendedName>
        <fullName evidence="2">HNH nuclease domain-containing protein</fullName>
    </recommendedName>
</protein>